<dbReference type="Pfam" id="PF12796">
    <property type="entry name" value="Ank_2"/>
    <property type="match status" value="1"/>
</dbReference>
<dbReference type="InterPro" id="IPR011990">
    <property type="entry name" value="TPR-like_helical_dom_sf"/>
</dbReference>
<keyword evidence="1" id="KW-0677">Repeat</keyword>
<dbReference type="InterPro" id="IPR002110">
    <property type="entry name" value="Ankyrin_rpt"/>
</dbReference>
<dbReference type="Proteomes" id="UP000199345">
    <property type="component" value="Unassembled WGS sequence"/>
</dbReference>
<dbReference type="Gene3D" id="1.25.40.20">
    <property type="entry name" value="Ankyrin repeat-containing domain"/>
    <property type="match status" value="1"/>
</dbReference>
<sequence>MYSQFFKLYKNPFSQLIRQDNIYLPDSHQLVFNRLTKSIAQSTGIVCLLGPAGVGKSTLIARAVKTVIQHEPDICYKDLSAYVGMQELSQPSQHDFSGVIAAVRDDGENPAGDCSKTVYEMDATDEIDIDTLVKLLDTIARRNAGKNSALLILAGRGGLEKSLNAALQTLDKNIFQGIHYLNAFSDVEVKNYIDHRFYVVQYTGKPIFTESAVRSVAALANGIPWHINTICGMALFQADRKQYSTVTDQEIAEAAELSLLEENDACSSLQGNIQESVNPDLDAQPQPDPSYGPVPVQHHESFTGRSRNWLLFIYPGAVSAVVAITTVIVFQQFFVLQPSEQSNEVAVNAQSEIWVPVNELPQDGFHGLNQHKATTNHAAASVTFNVVDTNDDSGKKYQHQSTELQAEHPDETVQMLLAQAVTLEQNSHLTLPKDNNAIATYQQILEIQPDNSEAIQGIERIQHHFIRRAKQAISQSHWKTAQSNLIKAKQINPGHHAVDALLADVRKQAQAMKVAMDRALDQQELAARKRANARYQLNEKGIDFDLTNFFLQAEHGKTDLVGLFLDANMPVDAQDTSLGDTALMIAASYGHLDTVKLMLKRRADVNKQNRIGRTALMNAIVFEQYDIVFNLLEQSLDINVSDQNGSNALMFAVQKNQPAIVEILLGKGANIHARNVLGQSALSIAQENDNFPIVSLLKTAHNMQ</sequence>
<dbReference type="InterPro" id="IPR027417">
    <property type="entry name" value="P-loop_NTPase"/>
</dbReference>
<dbReference type="InterPro" id="IPR036770">
    <property type="entry name" value="Ankyrin_rpt-contain_sf"/>
</dbReference>
<evidence type="ECO:0000313" key="6">
    <source>
        <dbReference type="EMBL" id="SET08561.1"/>
    </source>
</evidence>
<feature type="repeat" description="ANK" evidence="3">
    <location>
        <begin position="644"/>
        <end position="676"/>
    </location>
</feature>
<name>A0A1I0BPG1_9PROT</name>
<evidence type="ECO:0000256" key="5">
    <source>
        <dbReference type="SAM" id="Phobius"/>
    </source>
</evidence>
<evidence type="ECO:0000256" key="1">
    <source>
        <dbReference type="ARBA" id="ARBA00022737"/>
    </source>
</evidence>
<dbReference type="SUPFAM" id="SSF52540">
    <property type="entry name" value="P-loop containing nucleoside triphosphate hydrolases"/>
    <property type="match status" value="1"/>
</dbReference>
<evidence type="ECO:0000256" key="3">
    <source>
        <dbReference type="PROSITE-ProRule" id="PRU00023"/>
    </source>
</evidence>
<dbReference type="PANTHER" id="PTHR24198">
    <property type="entry name" value="ANKYRIN REPEAT AND PROTEIN KINASE DOMAIN-CONTAINING PROTEIN"/>
    <property type="match status" value="1"/>
</dbReference>
<dbReference type="PROSITE" id="PS50088">
    <property type="entry name" value="ANK_REPEAT"/>
    <property type="match status" value="3"/>
</dbReference>
<proteinExistence type="predicted"/>
<keyword evidence="2 3" id="KW-0040">ANK repeat</keyword>
<feature type="repeat" description="ANK" evidence="3">
    <location>
        <begin position="578"/>
        <end position="610"/>
    </location>
</feature>
<dbReference type="Pfam" id="PF00023">
    <property type="entry name" value="Ank"/>
    <property type="match status" value="1"/>
</dbReference>
<dbReference type="Gene3D" id="3.40.50.300">
    <property type="entry name" value="P-loop containing nucleotide triphosphate hydrolases"/>
    <property type="match status" value="1"/>
</dbReference>
<protein>
    <submittedName>
        <fullName evidence="6">Ankyrin repeat-containing protein</fullName>
    </submittedName>
</protein>
<evidence type="ECO:0000313" key="7">
    <source>
        <dbReference type="Proteomes" id="UP000199345"/>
    </source>
</evidence>
<dbReference type="SUPFAM" id="SSF48403">
    <property type="entry name" value="Ankyrin repeat"/>
    <property type="match status" value="1"/>
</dbReference>
<keyword evidence="5" id="KW-1133">Transmembrane helix</keyword>
<dbReference type="AlphaFoldDB" id="A0A1I0BPG1"/>
<feature type="repeat" description="ANK" evidence="3">
    <location>
        <begin position="611"/>
        <end position="643"/>
    </location>
</feature>
<reference evidence="7" key="1">
    <citation type="submission" date="2016-10" db="EMBL/GenBank/DDBJ databases">
        <authorList>
            <person name="Varghese N."/>
            <person name="Submissions S."/>
        </authorList>
    </citation>
    <scope>NUCLEOTIDE SEQUENCE [LARGE SCALE GENOMIC DNA]</scope>
    <source>
        <strain evidence="7">Nm71</strain>
    </source>
</reference>
<dbReference type="PROSITE" id="PS50297">
    <property type="entry name" value="ANK_REP_REGION"/>
    <property type="match status" value="2"/>
</dbReference>
<dbReference type="Gene3D" id="1.25.40.10">
    <property type="entry name" value="Tetratricopeptide repeat domain"/>
    <property type="match status" value="1"/>
</dbReference>
<dbReference type="SMART" id="SM00248">
    <property type="entry name" value="ANK"/>
    <property type="match status" value="3"/>
</dbReference>
<dbReference type="RefSeq" id="WP_090657953.1">
    <property type="nucleotide sequence ID" value="NZ_FOIA01000011.1"/>
</dbReference>
<keyword evidence="7" id="KW-1185">Reference proteome</keyword>
<gene>
    <name evidence="6" type="ORF">SAMN05216326_11171</name>
</gene>
<accession>A0A1I0BPG1</accession>
<dbReference type="SUPFAM" id="SSF48452">
    <property type="entry name" value="TPR-like"/>
    <property type="match status" value="1"/>
</dbReference>
<dbReference type="PANTHER" id="PTHR24198:SF165">
    <property type="entry name" value="ANKYRIN REPEAT-CONTAINING PROTEIN-RELATED"/>
    <property type="match status" value="1"/>
</dbReference>
<keyword evidence="5" id="KW-0812">Transmembrane</keyword>
<feature type="transmembrane region" description="Helical" evidence="5">
    <location>
        <begin position="309"/>
        <end position="334"/>
    </location>
</feature>
<evidence type="ECO:0000256" key="4">
    <source>
        <dbReference type="SAM" id="MobiDB-lite"/>
    </source>
</evidence>
<evidence type="ECO:0000256" key="2">
    <source>
        <dbReference type="ARBA" id="ARBA00023043"/>
    </source>
</evidence>
<dbReference type="PRINTS" id="PR01415">
    <property type="entry name" value="ANKYRIN"/>
</dbReference>
<dbReference type="EMBL" id="FOIA01000011">
    <property type="protein sequence ID" value="SET08561.1"/>
    <property type="molecule type" value="Genomic_DNA"/>
</dbReference>
<organism evidence="6 7">
    <name type="scientific">Nitrosomonas marina</name>
    <dbReference type="NCBI Taxonomy" id="917"/>
    <lineage>
        <taxon>Bacteria</taxon>
        <taxon>Pseudomonadati</taxon>
        <taxon>Pseudomonadota</taxon>
        <taxon>Betaproteobacteria</taxon>
        <taxon>Nitrosomonadales</taxon>
        <taxon>Nitrosomonadaceae</taxon>
        <taxon>Nitrosomonas</taxon>
    </lineage>
</organism>
<dbReference type="OrthoDB" id="307920at2"/>
<keyword evidence="5" id="KW-0472">Membrane</keyword>
<feature type="region of interest" description="Disordered" evidence="4">
    <location>
        <begin position="276"/>
        <end position="299"/>
    </location>
</feature>